<name>A0A2M7XFJ8_9BACT</name>
<keyword evidence="5 6" id="KW-0949">S-adenosyl-L-methionine</keyword>
<keyword evidence="6" id="KW-0963">Cytoplasm</keyword>
<dbReference type="Pfam" id="PF01795">
    <property type="entry name" value="Methyltransf_5"/>
    <property type="match status" value="1"/>
</dbReference>
<dbReference type="Gene3D" id="3.40.50.150">
    <property type="entry name" value="Vaccinia Virus protein VP39"/>
    <property type="match status" value="1"/>
</dbReference>
<feature type="binding site" evidence="6">
    <location>
        <position position="96"/>
    </location>
    <ligand>
        <name>S-adenosyl-L-methionine</name>
        <dbReference type="ChEBI" id="CHEBI:59789"/>
    </ligand>
</feature>
<evidence type="ECO:0000256" key="3">
    <source>
        <dbReference type="ARBA" id="ARBA00022603"/>
    </source>
</evidence>
<evidence type="ECO:0000256" key="7">
    <source>
        <dbReference type="SAM" id="Coils"/>
    </source>
</evidence>
<gene>
    <name evidence="6" type="primary">rsmH</name>
    <name evidence="8" type="ORF">CO173_02620</name>
</gene>
<protein>
    <recommendedName>
        <fullName evidence="6">Ribosomal RNA small subunit methyltransferase H</fullName>
        <ecNumber evidence="6">2.1.1.199</ecNumber>
    </recommendedName>
    <alternativeName>
        <fullName evidence="6">16S rRNA m(4)C1402 methyltransferase</fullName>
    </alternativeName>
    <alternativeName>
        <fullName evidence="6">rRNA (cytosine-N(4)-)-methyltransferase RsmH</fullName>
    </alternativeName>
</protein>
<comment type="subcellular location">
    <subcellularLocation>
        <location evidence="6">Cytoplasm</location>
    </subcellularLocation>
</comment>
<keyword evidence="3 6" id="KW-0489">Methyltransferase</keyword>
<dbReference type="InterPro" id="IPR002903">
    <property type="entry name" value="RsmH"/>
</dbReference>
<dbReference type="Gene3D" id="1.10.150.170">
    <property type="entry name" value="Putative methyltransferase TM0872, insert domain"/>
    <property type="match status" value="1"/>
</dbReference>
<dbReference type="GO" id="GO:0070475">
    <property type="term" value="P:rRNA base methylation"/>
    <property type="evidence" value="ECO:0007669"/>
    <property type="project" value="UniProtKB-UniRule"/>
</dbReference>
<comment type="caution">
    <text evidence="8">The sequence shown here is derived from an EMBL/GenBank/DDBJ whole genome shotgun (WGS) entry which is preliminary data.</text>
</comment>
<dbReference type="InterPro" id="IPR029063">
    <property type="entry name" value="SAM-dependent_MTases_sf"/>
</dbReference>
<keyword evidence="2 6" id="KW-0698">rRNA processing</keyword>
<evidence type="ECO:0000256" key="2">
    <source>
        <dbReference type="ARBA" id="ARBA00022552"/>
    </source>
</evidence>
<dbReference type="InterPro" id="IPR023397">
    <property type="entry name" value="SAM-dep_MeTrfase_MraW_recog"/>
</dbReference>
<proteinExistence type="inferred from homology"/>
<dbReference type="AlphaFoldDB" id="A0A2M7XFJ8"/>
<evidence type="ECO:0000313" key="9">
    <source>
        <dbReference type="Proteomes" id="UP000231263"/>
    </source>
</evidence>
<dbReference type="EMBL" id="PFWT01000009">
    <property type="protein sequence ID" value="PJA46638.1"/>
    <property type="molecule type" value="Genomic_DNA"/>
</dbReference>
<keyword evidence="4 6" id="KW-0808">Transferase</keyword>
<dbReference type="NCBIfam" id="TIGR00006">
    <property type="entry name" value="16S rRNA (cytosine(1402)-N(4))-methyltransferase RsmH"/>
    <property type="match status" value="1"/>
</dbReference>
<evidence type="ECO:0000256" key="1">
    <source>
        <dbReference type="ARBA" id="ARBA00010396"/>
    </source>
</evidence>
<comment type="function">
    <text evidence="6">Specifically methylates the N4 position of cytidine in position 1402 (C1402) of 16S rRNA.</text>
</comment>
<evidence type="ECO:0000256" key="4">
    <source>
        <dbReference type="ARBA" id="ARBA00022679"/>
    </source>
</evidence>
<sequence>MTKHIPVLAKEVLEGLNLQPGATVIDATLGLGGHAKMILEIIGPKGHLIGFDRDENNLDQARQNLKEFKDQITLIKDSFGNMSKYDLPPADAILFDLGFSSVHVDDASRGFSFLREGPLDMRYDKAQELTAEMIVNGWSKEELAQLFRVYGEEPKAREIAKAIFVARKKSRITSTVQLAEVVEDVIKHRGKAHPATRIFQAIRIAVNDEFGEIEKGFASAVSQLNNRGRLAIISFHSLEDKLIKNLIKDLAQLEKVTKKPIVPKYDEIKENKRARSAKLRIAEKI</sequence>
<dbReference type="EC" id="2.1.1.199" evidence="6"/>
<feature type="binding site" evidence="6">
    <location>
        <position position="52"/>
    </location>
    <ligand>
        <name>S-adenosyl-L-methionine</name>
        <dbReference type="ChEBI" id="CHEBI:59789"/>
    </ligand>
</feature>
<organism evidence="8 9">
    <name type="scientific">Candidatus Uhrbacteria bacterium CG_4_9_14_3_um_filter_41_35</name>
    <dbReference type="NCBI Taxonomy" id="1975034"/>
    <lineage>
        <taxon>Bacteria</taxon>
        <taxon>Candidatus Uhriibacteriota</taxon>
    </lineage>
</organism>
<feature type="binding site" evidence="6">
    <location>
        <position position="79"/>
    </location>
    <ligand>
        <name>S-adenosyl-L-methionine</name>
        <dbReference type="ChEBI" id="CHEBI:59789"/>
    </ligand>
</feature>
<dbReference type="SUPFAM" id="SSF81799">
    <property type="entry name" value="Putative methyltransferase TM0872, insert domain"/>
    <property type="match status" value="1"/>
</dbReference>
<dbReference type="GO" id="GO:0071424">
    <property type="term" value="F:rRNA (cytosine-N4-)-methyltransferase activity"/>
    <property type="evidence" value="ECO:0007669"/>
    <property type="project" value="UniProtKB-UniRule"/>
</dbReference>
<evidence type="ECO:0000256" key="5">
    <source>
        <dbReference type="ARBA" id="ARBA00022691"/>
    </source>
</evidence>
<reference evidence="9" key="1">
    <citation type="submission" date="2017-09" db="EMBL/GenBank/DDBJ databases">
        <title>Depth-based differentiation of microbial function through sediment-hosted aquifers and enrichment of novel symbionts in the deep terrestrial subsurface.</title>
        <authorList>
            <person name="Probst A.J."/>
            <person name="Ladd B."/>
            <person name="Jarett J.K."/>
            <person name="Geller-Mcgrath D.E."/>
            <person name="Sieber C.M.K."/>
            <person name="Emerson J.B."/>
            <person name="Anantharaman K."/>
            <person name="Thomas B.C."/>
            <person name="Malmstrom R."/>
            <person name="Stieglmeier M."/>
            <person name="Klingl A."/>
            <person name="Woyke T."/>
            <person name="Ryan C.M."/>
            <person name="Banfield J.F."/>
        </authorList>
    </citation>
    <scope>NUCLEOTIDE SEQUENCE [LARGE SCALE GENOMIC DNA]</scope>
</reference>
<evidence type="ECO:0000256" key="6">
    <source>
        <dbReference type="HAMAP-Rule" id="MF_01007"/>
    </source>
</evidence>
<dbReference type="HAMAP" id="MF_01007">
    <property type="entry name" value="16SrRNA_methyltr_H"/>
    <property type="match status" value="1"/>
</dbReference>
<accession>A0A2M7XFJ8</accession>
<comment type="catalytic activity">
    <reaction evidence="6">
        <text>cytidine(1402) in 16S rRNA + S-adenosyl-L-methionine = N(4)-methylcytidine(1402) in 16S rRNA + S-adenosyl-L-homocysteine + H(+)</text>
        <dbReference type="Rhea" id="RHEA:42928"/>
        <dbReference type="Rhea" id="RHEA-COMP:10286"/>
        <dbReference type="Rhea" id="RHEA-COMP:10287"/>
        <dbReference type="ChEBI" id="CHEBI:15378"/>
        <dbReference type="ChEBI" id="CHEBI:57856"/>
        <dbReference type="ChEBI" id="CHEBI:59789"/>
        <dbReference type="ChEBI" id="CHEBI:74506"/>
        <dbReference type="ChEBI" id="CHEBI:82748"/>
        <dbReference type="EC" id="2.1.1.199"/>
    </reaction>
</comment>
<feature type="coiled-coil region" evidence="7">
    <location>
        <begin position="51"/>
        <end position="78"/>
    </location>
</feature>
<comment type="similarity">
    <text evidence="1 6">Belongs to the methyltransferase superfamily. RsmH family.</text>
</comment>
<dbReference type="Proteomes" id="UP000231263">
    <property type="component" value="Unassembled WGS sequence"/>
</dbReference>
<feature type="binding site" evidence="6">
    <location>
        <position position="103"/>
    </location>
    <ligand>
        <name>S-adenosyl-L-methionine</name>
        <dbReference type="ChEBI" id="CHEBI:59789"/>
    </ligand>
</feature>
<feature type="binding site" evidence="6">
    <location>
        <begin position="32"/>
        <end position="34"/>
    </location>
    <ligand>
        <name>S-adenosyl-L-methionine</name>
        <dbReference type="ChEBI" id="CHEBI:59789"/>
    </ligand>
</feature>
<keyword evidence="7" id="KW-0175">Coiled coil</keyword>
<dbReference type="PIRSF" id="PIRSF004486">
    <property type="entry name" value="MraW"/>
    <property type="match status" value="1"/>
</dbReference>
<evidence type="ECO:0000313" key="8">
    <source>
        <dbReference type="EMBL" id="PJA46638.1"/>
    </source>
</evidence>
<dbReference type="CDD" id="cd02440">
    <property type="entry name" value="AdoMet_MTases"/>
    <property type="match status" value="1"/>
</dbReference>
<dbReference type="PANTHER" id="PTHR11265:SF0">
    <property type="entry name" value="12S RRNA N4-METHYLCYTIDINE METHYLTRANSFERASE"/>
    <property type="match status" value="1"/>
</dbReference>
<dbReference type="GO" id="GO:0005737">
    <property type="term" value="C:cytoplasm"/>
    <property type="evidence" value="ECO:0007669"/>
    <property type="project" value="UniProtKB-SubCell"/>
</dbReference>
<dbReference type="SUPFAM" id="SSF53335">
    <property type="entry name" value="S-adenosyl-L-methionine-dependent methyltransferases"/>
    <property type="match status" value="1"/>
</dbReference>
<dbReference type="PANTHER" id="PTHR11265">
    <property type="entry name" value="S-ADENOSYL-METHYLTRANSFERASE MRAW"/>
    <property type="match status" value="1"/>
</dbReference>